<dbReference type="InterPro" id="IPR050282">
    <property type="entry name" value="Cycloisomerase_2"/>
</dbReference>
<comment type="similarity">
    <text evidence="1">Belongs to the cycloisomerase 2 family.</text>
</comment>
<reference evidence="3 4" key="1">
    <citation type="submission" date="2024-09" db="EMBL/GenBank/DDBJ databases">
        <authorList>
            <person name="Salinas-Garcia M.A."/>
            <person name="Prieme A."/>
        </authorList>
    </citation>
    <scope>NUCLEOTIDE SEQUENCE [LARGE SCALE GENOMIC DNA]</scope>
    <source>
        <strain evidence="3 4">DSM 21081</strain>
    </source>
</reference>
<gene>
    <name evidence="3" type="ORF">ACETWP_14715</name>
</gene>
<protein>
    <submittedName>
        <fullName evidence="3">Lactonase family protein</fullName>
    </submittedName>
</protein>
<evidence type="ECO:0000256" key="2">
    <source>
        <dbReference type="SAM" id="MobiDB-lite"/>
    </source>
</evidence>
<organism evidence="3 4">
    <name type="scientific">Arthrobacter halodurans</name>
    <dbReference type="NCBI Taxonomy" id="516699"/>
    <lineage>
        <taxon>Bacteria</taxon>
        <taxon>Bacillati</taxon>
        <taxon>Actinomycetota</taxon>
        <taxon>Actinomycetes</taxon>
        <taxon>Micrococcales</taxon>
        <taxon>Micrococcaceae</taxon>
        <taxon>Arthrobacter</taxon>
    </lineage>
</organism>
<dbReference type="PANTHER" id="PTHR30344:SF1">
    <property type="entry name" value="6-PHOSPHOGLUCONOLACTONASE"/>
    <property type="match status" value="1"/>
</dbReference>
<dbReference type="InterPro" id="IPR011045">
    <property type="entry name" value="N2O_reductase_N"/>
</dbReference>
<proteinExistence type="inferred from homology"/>
<sequence>MNHVHVYVACAEDGVVDLLDLETDFGRLTQHGRSGGLSDVKALAVDHDRGLLHAGRNTTPPQVTTRRISTDGSLEPVGSVPMEASTAYLSLDAAGEWLYSASYHDGMVLALPVAPDGTVVPAGGESRERRAKSHVPGPKAHSMVPSPDGRHVYAASLGADRIVWYETDTHDLEEAGSVATAPGSGPRHLRFAAGGEVLYALHEMAGTVTVYRRDPVRGTLTERQNISSIPDRLGLVPGRARGGGVPDPGPEAIWCSDLQLGADGRFLFTTERSTSTITTFAVDPLDGTLTYLRTTGTETQPRGAGVDPTGRYLLVCGELSGHLSAYGIDPEDGKLERTDRVATGRGPLWIETREA</sequence>
<dbReference type="PANTHER" id="PTHR30344">
    <property type="entry name" value="6-PHOSPHOGLUCONOLACTONASE-RELATED"/>
    <property type="match status" value="1"/>
</dbReference>
<dbReference type="Proteomes" id="UP001575652">
    <property type="component" value="Unassembled WGS sequence"/>
</dbReference>
<accession>A0ABV4UQC7</accession>
<evidence type="ECO:0000256" key="1">
    <source>
        <dbReference type="ARBA" id="ARBA00005564"/>
    </source>
</evidence>
<dbReference type="InterPro" id="IPR019405">
    <property type="entry name" value="Lactonase_7-beta_prop"/>
</dbReference>
<keyword evidence="4" id="KW-1185">Reference proteome</keyword>
<dbReference type="RefSeq" id="WP_373973019.1">
    <property type="nucleotide sequence ID" value="NZ_JBHDLJ010000015.1"/>
</dbReference>
<dbReference type="InterPro" id="IPR015943">
    <property type="entry name" value="WD40/YVTN_repeat-like_dom_sf"/>
</dbReference>
<dbReference type="EMBL" id="JBHDLJ010000015">
    <property type="protein sequence ID" value="MFB0835842.1"/>
    <property type="molecule type" value="Genomic_DNA"/>
</dbReference>
<dbReference type="SUPFAM" id="SSF50974">
    <property type="entry name" value="Nitrous oxide reductase, N-terminal domain"/>
    <property type="match status" value="1"/>
</dbReference>
<feature type="region of interest" description="Disordered" evidence="2">
    <location>
        <begin position="122"/>
        <end position="147"/>
    </location>
</feature>
<dbReference type="Gene3D" id="2.130.10.10">
    <property type="entry name" value="YVTN repeat-like/Quinoprotein amine dehydrogenase"/>
    <property type="match status" value="1"/>
</dbReference>
<comment type="caution">
    <text evidence="3">The sequence shown here is derived from an EMBL/GenBank/DDBJ whole genome shotgun (WGS) entry which is preliminary data.</text>
</comment>
<name>A0ABV4UQC7_9MICC</name>
<evidence type="ECO:0000313" key="4">
    <source>
        <dbReference type="Proteomes" id="UP001575652"/>
    </source>
</evidence>
<evidence type="ECO:0000313" key="3">
    <source>
        <dbReference type="EMBL" id="MFB0835842.1"/>
    </source>
</evidence>
<dbReference type="Pfam" id="PF10282">
    <property type="entry name" value="Lactonase"/>
    <property type="match status" value="1"/>
</dbReference>